<sequence>MKMIFLSIRLQQVKNTTLCEQSSATLIVPVLKNYRQFVSLKKEHSQLLNTFKFATNSRSNFLIYHNCAFILWQLCF</sequence>
<reference evidence="2" key="1">
    <citation type="journal article" date="2019" name="Int. J. Syst. Evol. Microbiol.">
        <title>The Global Catalogue of Microorganisms (GCM) 10K type strain sequencing project: providing services to taxonomists for standard genome sequencing and annotation.</title>
        <authorList>
            <consortium name="The Broad Institute Genomics Platform"/>
            <consortium name="The Broad Institute Genome Sequencing Center for Infectious Disease"/>
            <person name="Wu L."/>
            <person name="Ma J."/>
        </authorList>
    </citation>
    <scope>NUCLEOTIDE SEQUENCE [LARGE SCALE GENOMIC DNA]</scope>
    <source>
        <strain evidence="2">CECT 7184</strain>
    </source>
</reference>
<protein>
    <submittedName>
        <fullName evidence="1">Uncharacterized protein</fullName>
    </submittedName>
</protein>
<comment type="caution">
    <text evidence="1">The sequence shown here is derived from an EMBL/GenBank/DDBJ whole genome shotgun (WGS) entry which is preliminary data.</text>
</comment>
<gene>
    <name evidence="1" type="ORF">QW060_25000</name>
</gene>
<name>A0ABT8D4J5_9FLAO</name>
<accession>A0ABT8D4J5</accession>
<proteinExistence type="predicted"/>
<evidence type="ECO:0000313" key="2">
    <source>
        <dbReference type="Proteomes" id="UP001242368"/>
    </source>
</evidence>
<dbReference type="EMBL" id="JAUFQU010000076">
    <property type="protein sequence ID" value="MDN3710139.1"/>
    <property type="molecule type" value="Genomic_DNA"/>
</dbReference>
<keyword evidence="2" id="KW-1185">Reference proteome</keyword>
<dbReference type="RefSeq" id="WP_290365394.1">
    <property type="nucleotide sequence ID" value="NZ_JAUFQU010000076.1"/>
</dbReference>
<evidence type="ECO:0000313" key="1">
    <source>
        <dbReference type="EMBL" id="MDN3710139.1"/>
    </source>
</evidence>
<organism evidence="1 2">
    <name type="scientific">Paenimyroides ceti</name>
    <dbReference type="NCBI Taxonomy" id="395087"/>
    <lineage>
        <taxon>Bacteria</taxon>
        <taxon>Pseudomonadati</taxon>
        <taxon>Bacteroidota</taxon>
        <taxon>Flavobacteriia</taxon>
        <taxon>Flavobacteriales</taxon>
        <taxon>Flavobacteriaceae</taxon>
        <taxon>Paenimyroides</taxon>
    </lineage>
</organism>
<dbReference type="Proteomes" id="UP001242368">
    <property type="component" value="Unassembled WGS sequence"/>
</dbReference>